<keyword evidence="3" id="KW-1185">Reference proteome</keyword>
<evidence type="ECO:0000313" key="3">
    <source>
        <dbReference type="Proteomes" id="UP000789759"/>
    </source>
</evidence>
<dbReference type="InterPro" id="IPR012337">
    <property type="entry name" value="RNaseH-like_sf"/>
</dbReference>
<name>A0A9N9KIF5_9GLOM</name>
<proteinExistence type="predicted"/>
<gene>
    <name evidence="2" type="ORF">CPELLU_LOCUS21026</name>
</gene>
<dbReference type="AlphaFoldDB" id="A0A9N9KIF5"/>
<dbReference type="Pfam" id="PF05699">
    <property type="entry name" value="Dimer_Tnp_hAT"/>
    <property type="match status" value="1"/>
</dbReference>
<reference evidence="2" key="1">
    <citation type="submission" date="2021-06" db="EMBL/GenBank/DDBJ databases">
        <authorList>
            <person name="Kallberg Y."/>
            <person name="Tangrot J."/>
            <person name="Rosling A."/>
        </authorList>
    </citation>
    <scope>NUCLEOTIDE SEQUENCE</scope>
    <source>
        <strain evidence="2">FL966</strain>
    </source>
</reference>
<dbReference type="SUPFAM" id="SSF53098">
    <property type="entry name" value="Ribonuclease H-like"/>
    <property type="match status" value="1"/>
</dbReference>
<feature type="non-terminal residue" evidence="2">
    <location>
        <position position="142"/>
    </location>
</feature>
<dbReference type="EMBL" id="CAJVQA010071786">
    <property type="protein sequence ID" value="CAG8833796.1"/>
    <property type="molecule type" value="Genomic_DNA"/>
</dbReference>
<organism evidence="2 3">
    <name type="scientific">Cetraspora pellucida</name>
    <dbReference type="NCBI Taxonomy" id="1433469"/>
    <lineage>
        <taxon>Eukaryota</taxon>
        <taxon>Fungi</taxon>
        <taxon>Fungi incertae sedis</taxon>
        <taxon>Mucoromycota</taxon>
        <taxon>Glomeromycotina</taxon>
        <taxon>Glomeromycetes</taxon>
        <taxon>Diversisporales</taxon>
        <taxon>Gigasporaceae</taxon>
        <taxon>Cetraspora</taxon>
    </lineage>
</organism>
<dbReference type="InterPro" id="IPR008906">
    <property type="entry name" value="HATC_C_dom"/>
</dbReference>
<dbReference type="OrthoDB" id="3062869at2759"/>
<comment type="caution">
    <text evidence="2">The sequence shown here is derived from an EMBL/GenBank/DDBJ whole genome shotgun (WGS) entry which is preliminary data.</text>
</comment>
<dbReference type="GO" id="GO:0046983">
    <property type="term" value="F:protein dimerization activity"/>
    <property type="evidence" value="ECO:0007669"/>
    <property type="project" value="InterPro"/>
</dbReference>
<sequence>TLIEVDRYKDSDAEIFVNDIRKKVLSYGMKYSSTSLSDYVEIDNNNDSSMSNSLFPIRRTSKRRKRIDTVKYELELYKSESLGDLESNEIKLWELLSPRFPILSKMARDFLSIKPSGVSSERTFSRAGFTITNDRASLCETT</sequence>
<dbReference type="Proteomes" id="UP000789759">
    <property type="component" value="Unassembled WGS sequence"/>
</dbReference>
<accession>A0A9N9KIF5</accession>
<feature type="domain" description="HAT C-terminal dimerisation" evidence="1">
    <location>
        <begin position="73"/>
        <end position="138"/>
    </location>
</feature>
<feature type="non-terminal residue" evidence="2">
    <location>
        <position position="1"/>
    </location>
</feature>
<evidence type="ECO:0000259" key="1">
    <source>
        <dbReference type="Pfam" id="PF05699"/>
    </source>
</evidence>
<evidence type="ECO:0000313" key="2">
    <source>
        <dbReference type="EMBL" id="CAG8833796.1"/>
    </source>
</evidence>
<protein>
    <submittedName>
        <fullName evidence="2">13297_t:CDS:1</fullName>
    </submittedName>
</protein>